<evidence type="ECO:0000256" key="1">
    <source>
        <dbReference type="ARBA" id="ARBA00004752"/>
    </source>
</evidence>
<sequence>MKRRTLAIIATALLIAAPAAQAAGTDRSVELASLQTGTLKTGWLQVLSEGKPATEKVRARKDINASPIQRELIAFNETAAPGTIIIDNSDRRLYHVLGNGIAMRYGVSVGRDGFIWTGANTVSRKAEWPTWTPPEDMRAREAKKGNILPASMKGGIKNPLGARALYLGSTIYRIHGTNQPSSIGKAMSSGCIRMANEDVEHLYANVTIGTKVVVRD</sequence>
<evidence type="ECO:0000256" key="5">
    <source>
        <dbReference type="ARBA" id="ARBA00022801"/>
    </source>
</evidence>
<comment type="similarity">
    <text evidence="2">Belongs to the YkuD family.</text>
</comment>
<dbReference type="GO" id="GO:0016757">
    <property type="term" value="F:glycosyltransferase activity"/>
    <property type="evidence" value="ECO:0007669"/>
    <property type="project" value="UniProtKB-KW"/>
</dbReference>
<protein>
    <recommendedName>
        <fullName evidence="11">L,D-TPase catalytic domain-containing protein</fullName>
    </recommendedName>
</protein>
<evidence type="ECO:0000256" key="9">
    <source>
        <dbReference type="PROSITE-ProRule" id="PRU01373"/>
    </source>
</evidence>
<dbReference type="Proteomes" id="UP000182661">
    <property type="component" value="Unassembled WGS sequence"/>
</dbReference>
<keyword evidence="13" id="KW-1185">Reference proteome</keyword>
<dbReference type="PANTHER" id="PTHR30582">
    <property type="entry name" value="L,D-TRANSPEPTIDASE"/>
    <property type="match status" value="1"/>
</dbReference>
<evidence type="ECO:0000256" key="2">
    <source>
        <dbReference type="ARBA" id="ARBA00005992"/>
    </source>
</evidence>
<evidence type="ECO:0000313" key="12">
    <source>
        <dbReference type="EMBL" id="OJF93506.1"/>
    </source>
</evidence>
<keyword evidence="4" id="KW-0808">Transferase</keyword>
<dbReference type="PANTHER" id="PTHR30582:SF24">
    <property type="entry name" value="L,D-TRANSPEPTIDASE ERFK_SRFK-RELATED"/>
    <property type="match status" value="1"/>
</dbReference>
<evidence type="ECO:0000256" key="3">
    <source>
        <dbReference type="ARBA" id="ARBA00022676"/>
    </source>
</evidence>
<evidence type="ECO:0000313" key="13">
    <source>
        <dbReference type="Proteomes" id="UP000182661"/>
    </source>
</evidence>
<feature type="signal peptide" evidence="10">
    <location>
        <begin position="1"/>
        <end position="22"/>
    </location>
</feature>
<comment type="caution">
    <text evidence="12">The sequence shown here is derived from an EMBL/GenBank/DDBJ whole genome shotgun (WGS) entry which is preliminary data.</text>
</comment>
<dbReference type="GO" id="GO:0008360">
    <property type="term" value="P:regulation of cell shape"/>
    <property type="evidence" value="ECO:0007669"/>
    <property type="project" value="UniProtKB-UniRule"/>
</dbReference>
<dbReference type="RefSeq" id="WP_071834644.1">
    <property type="nucleotide sequence ID" value="NZ_LSRP01000107.1"/>
</dbReference>
<dbReference type="Gene3D" id="2.40.440.10">
    <property type="entry name" value="L,D-transpeptidase catalytic domain-like"/>
    <property type="match status" value="1"/>
</dbReference>
<name>A0A657LP05_9HYPH</name>
<dbReference type="Pfam" id="PF03734">
    <property type="entry name" value="YkuD"/>
    <property type="match status" value="1"/>
</dbReference>
<gene>
    <name evidence="12" type="ORF">AX760_05450</name>
</gene>
<accession>A0A657LP05</accession>
<feature type="domain" description="L,D-TPase catalytic" evidence="11">
    <location>
        <begin position="82"/>
        <end position="215"/>
    </location>
</feature>
<keyword evidence="5" id="KW-0378">Hydrolase</keyword>
<keyword evidence="7 9" id="KW-0573">Peptidoglycan synthesis</keyword>
<evidence type="ECO:0000256" key="10">
    <source>
        <dbReference type="SAM" id="SignalP"/>
    </source>
</evidence>
<evidence type="ECO:0000256" key="8">
    <source>
        <dbReference type="ARBA" id="ARBA00023316"/>
    </source>
</evidence>
<feature type="active site" description="Proton donor/acceptor" evidence="9">
    <location>
        <position position="175"/>
    </location>
</feature>
<comment type="pathway">
    <text evidence="1 9">Cell wall biogenesis; peptidoglycan biosynthesis.</text>
</comment>
<dbReference type="AlphaFoldDB" id="A0A657LP05"/>
<keyword evidence="6 9" id="KW-0133">Cell shape</keyword>
<reference evidence="12 13" key="1">
    <citation type="submission" date="2016-02" db="EMBL/GenBank/DDBJ databases">
        <title>Genome sequencing of a beta-galactosidase producing bacteria Rhizobium sp. 59.</title>
        <authorList>
            <person name="Wang D."/>
            <person name="Kot W."/>
            <person name="Qin Y."/>
            <person name="Hansen L."/>
            <person name="Naqvi K."/>
            <person name="Rensing C."/>
        </authorList>
    </citation>
    <scope>NUCLEOTIDE SEQUENCE [LARGE SCALE GENOMIC DNA]</scope>
    <source>
        <strain evidence="12 13">59</strain>
    </source>
</reference>
<proteinExistence type="inferred from homology"/>
<dbReference type="GO" id="GO:0071972">
    <property type="term" value="F:peptidoglycan L,D-transpeptidase activity"/>
    <property type="evidence" value="ECO:0007669"/>
    <property type="project" value="TreeGrafter"/>
</dbReference>
<dbReference type="InterPro" id="IPR005490">
    <property type="entry name" value="LD_TPept_cat_dom"/>
</dbReference>
<feature type="chain" id="PRO_5025057886" description="L,D-TPase catalytic domain-containing protein" evidence="10">
    <location>
        <begin position="23"/>
        <end position="216"/>
    </location>
</feature>
<dbReference type="UniPathway" id="UPA00219"/>
<evidence type="ECO:0000256" key="4">
    <source>
        <dbReference type="ARBA" id="ARBA00022679"/>
    </source>
</evidence>
<dbReference type="CDD" id="cd16913">
    <property type="entry name" value="YkuD_like"/>
    <property type="match status" value="1"/>
</dbReference>
<dbReference type="PROSITE" id="PS52029">
    <property type="entry name" value="LD_TPASE"/>
    <property type="match status" value="1"/>
</dbReference>
<organism evidence="12 13">
    <name type="scientific">Pararhizobium antarcticum</name>
    <dbReference type="NCBI Taxonomy" id="1798805"/>
    <lineage>
        <taxon>Bacteria</taxon>
        <taxon>Pseudomonadati</taxon>
        <taxon>Pseudomonadota</taxon>
        <taxon>Alphaproteobacteria</taxon>
        <taxon>Hyphomicrobiales</taxon>
        <taxon>Rhizobiaceae</taxon>
        <taxon>Rhizobium/Agrobacterium group</taxon>
        <taxon>Pararhizobium</taxon>
    </lineage>
</organism>
<dbReference type="GO" id="GO:0071555">
    <property type="term" value="P:cell wall organization"/>
    <property type="evidence" value="ECO:0007669"/>
    <property type="project" value="UniProtKB-UniRule"/>
</dbReference>
<dbReference type="GO" id="GO:0018104">
    <property type="term" value="P:peptidoglycan-protein cross-linking"/>
    <property type="evidence" value="ECO:0007669"/>
    <property type="project" value="TreeGrafter"/>
</dbReference>
<dbReference type="InterPro" id="IPR050979">
    <property type="entry name" value="LD-transpeptidase"/>
</dbReference>
<evidence type="ECO:0000256" key="7">
    <source>
        <dbReference type="ARBA" id="ARBA00022984"/>
    </source>
</evidence>
<evidence type="ECO:0000256" key="6">
    <source>
        <dbReference type="ARBA" id="ARBA00022960"/>
    </source>
</evidence>
<dbReference type="FunFam" id="2.40.440.10:FF:000002">
    <property type="entry name" value="L,D-transpeptidase ErfK/SrfK"/>
    <property type="match status" value="1"/>
</dbReference>
<dbReference type="GO" id="GO:0005576">
    <property type="term" value="C:extracellular region"/>
    <property type="evidence" value="ECO:0007669"/>
    <property type="project" value="TreeGrafter"/>
</dbReference>
<feature type="active site" description="Nucleophile" evidence="9">
    <location>
        <position position="191"/>
    </location>
</feature>
<keyword evidence="8 9" id="KW-0961">Cell wall biogenesis/degradation</keyword>
<dbReference type="OrthoDB" id="9787225at2"/>
<dbReference type="EMBL" id="LSRP01000107">
    <property type="protein sequence ID" value="OJF93506.1"/>
    <property type="molecule type" value="Genomic_DNA"/>
</dbReference>
<dbReference type="InterPro" id="IPR038063">
    <property type="entry name" value="Transpep_catalytic_dom"/>
</dbReference>
<dbReference type="SUPFAM" id="SSF141523">
    <property type="entry name" value="L,D-transpeptidase catalytic domain-like"/>
    <property type="match status" value="1"/>
</dbReference>
<keyword evidence="3" id="KW-0328">Glycosyltransferase</keyword>
<evidence type="ECO:0000259" key="11">
    <source>
        <dbReference type="PROSITE" id="PS52029"/>
    </source>
</evidence>
<keyword evidence="10" id="KW-0732">Signal</keyword>